<dbReference type="InterPro" id="IPR013087">
    <property type="entry name" value="Znf_C2H2_type"/>
</dbReference>
<evidence type="ECO:0000256" key="2">
    <source>
        <dbReference type="ARBA" id="ARBA00022723"/>
    </source>
</evidence>
<dbReference type="EMBL" id="NBIV01000139">
    <property type="protein sequence ID" value="PXF43072.1"/>
    <property type="molecule type" value="Genomic_DNA"/>
</dbReference>
<dbReference type="GO" id="GO:0005634">
    <property type="term" value="C:nucleus"/>
    <property type="evidence" value="ECO:0007669"/>
    <property type="project" value="UniProtKB-SubCell"/>
</dbReference>
<gene>
    <name evidence="9" type="ORF">BWQ96_07219</name>
</gene>
<dbReference type="SMART" id="SM00355">
    <property type="entry name" value="ZnF_C2H2"/>
    <property type="match status" value="5"/>
</dbReference>
<dbReference type="STRING" id="448386.A0A2V3ILV6"/>
<keyword evidence="4 7" id="KW-0863">Zinc-finger</keyword>
<keyword evidence="10" id="KW-1185">Reference proteome</keyword>
<comment type="subcellular location">
    <subcellularLocation>
        <location evidence="1">Nucleus</location>
    </subcellularLocation>
</comment>
<sequence>MASSRLISLQNLLNPVLCDDGSQCDKADAQLLPPIHTSRMYYSTKQGHATMETCMDSGTWGSSAFTSSSISGDSCHSLQARPHSTQDLRLSPRPHVQPDLCFSELSGANVATCFHTPQDAVRNEAPIFVKRSRGRPKNHTLPPSNTTDFKKVVSKAAGGNAVTSEARLRTDHCSPFKYHCKFCPRRFETKKVRKEHMSDEHPKPYACSTCSGRFSRKFDYEKHYLTVHERIRPFVCNECEKAFGQKHHLLRHMDTIHLKWKVFGCKHCNSTFGRKEHLQNHIKSVHKKFNYSCVLCNSGFYERKVALEHLDNDHKVRVVNAAVFLASPARSGVVDSSSNTAA</sequence>
<evidence type="ECO:0000256" key="5">
    <source>
        <dbReference type="ARBA" id="ARBA00022833"/>
    </source>
</evidence>
<accession>A0A2V3ILV6</accession>
<dbReference type="PANTHER" id="PTHR24379:SF121">
    <property type="entry name" value="C2H2-TYPE DOMAIN-CONTAINING PROTEIN"/>
    <property type="match status" value="1"/>
</dbReference>
<dbReference type="SUPFAM" id="SSF57667">
    <property type="entry name" value="beta-beta-alpha zinc fingers"/>
    <property type="match status" value="2"/>
</dbReference>
<evidence type="ECO:0000256" key="7">
    <source>
        <dbReference type="PROSITE-ProRule" id="PRU00042"/>
    </source>
</evidence>
<organism evidence="9 10">
    <name type="scientific">Gracilariopsis chorda</name>
    <dbReference type="NCBI Taxonomy" id="448386"/>
    <lineage>
        <taxon>Eukaryota</taxon>
        <taxon>Rhodophyta</taxon>
        <taxon>Florideophyceae</taxon>
        <taxon>Rhodymeniophycidae</taxon>
        <taxon>Gracilariales</taxon>
        <taxon>Gracilariaceae</taxon>
        <taxon>Gracilariopsis</taxon>
    </lineage>
</organism>
<evidence type="ECO:0000256" key="4">
    <source>
        <dbReference type="ARBA" id="ARBA00022771"/>
    </source>
</evidence>
<evidence type="ECO:0000256" key="3">
    <source>
        <dbReference type="ARBA" id="ARBA00022737"/>
    </source>
</evidence>
<feature type="domain" description="C2H2-type" evidence="8">
    <location>
        <begin position="263"/>
        <end position="286"/>
    </location>
</feature>
<dbReference type="PROSITE" id="PS00028">
    <property type="entry name" value="ZINC_FINGER_C2H2_1"/>
    <property type="match status" value="5"/>
</dbReference>
<dbReference type="FunFam" id="3.30.160.60:FF:000145">
    <property type="entry name" value="Zinc finger protein 574"/>
    <property type="match status" value="1"/>
</dbReference>
<dbReference type="GO" id="GO:0008270">
    <property type="term" value="F:zinc ion binding"/>
    <property type="evidence" value="ECO:0007669"/>
    <property type="project" value="UniProtKB-KW"/>
</dbReference>
<dbReference type="PANTHER" id="PTHR24379">
    <property type="entry name" value="KRAB AND ZINC FINGER DOMAIN-CONTAINING"/>
    <property type="match status" value="1"/>
</dbReference>
<evidence type="ECO:0000259" key="8">
    <source>
        <dbReference type="PROSITE" id="PS50157"/>
    </source>
</evidence>
<name>A0A2V3ILV6_9FLOR</name>
<keyword evidence="2" id="KW-0479">Metal-binding</keyword>
<feature type="domain" description="C2H2-type" evidence="8">
    <location>
        <begin position="205"/>
        <end position="233"/>
    </location>
</feature>
<keyword evidence="5" id="KW-0862">Zinc</keyword>
<dbReference type="Gene3D" id="3.30.160.60">
    <property type="entry name" value="Classic Zinc Finger"/>
    <property type="match status" value="3"/>
</dbReference>
<dbReference type="Proteomes" id="UP000247409">
    <property type="component" value="Unassembled WGS sequence"/>
</dbReference>
<dbReference type="AlphaFoldDB" id="A0A2V3ILV6"/>
<dbReference type="Pfam" id="PF00096">
    <property type="entry name" value="zf-C2H2"/>
    <property type="match status" value="2"/>
</dbReference>
<dbReference type="OrthoDB" id="2687452at2759"/>
<evidence type="ECO:0000256" key="6">
    <source>
        <dbReference type="ARBA" id="ARBA00023242"/>
    </source>
</evidence>
<dbReference type="InterPro" id="IPR036236">
    <property type="entry name" value="Znf_C2H2_sf"/>
</dbReference>
<keyword evidence="3" id="KW-0677">Repeat</keyword>
<dbReference type="PROSITE" id="PS50157">
    <property type="entry name" value="ZINC_FINGER_C2H2_2"/>
    <property type="match status" value="3"/>
</dbReference>
<feature type="domain" description="C2H2-type" evidence="8">
    <location>
        <begin position="234"/>
        <end position="262"/>
    </location>
</feature>
<reference evidence="9 10" key="1">
    <citation type="journal article" date="2018" name="Mol. Biol. Evol.">
        <title>Analysis of the draft genome of the red seaweed Gracilariopsis chorda provides insights into genome size evolution in Rhodophyta.</title>
        <authorList>
            <person name="Lee J."/>
            <person name="Yang E.C."/>
            <person name="Graf L."/>
            <person name="Yang J.H."/>
            <person name="Qiu H."/>
            <person name="Zel Zion U."/>
            <person name="Chan C.X."/>
            <person name="Stephens T.G."/>
            <person name="Weber A.P.M."/>
            <person name="Boo G.H."/>
            <person name="Boo S.M."/>
            <person name="Kim K.M."/>
            <person name="Shin Y."/>
            <person name="Jung M."/>
            <person name="Lee S.J."/>
            <person name="Yim H.S."/>
            <person name="Lee J.H."/>
            <person name="Bhattacharya D."/>
            <person name="Yoon H.S."/>
        </authorList>
    </citation>
    <scope>NUCLEOTIDE SEQUENCE [LARGE SCALE GENOMIC DNA]</scope>
    <source>
        <strain evidence="9 10">SKKU-2015</strain>
        <tissue evidence="9">Whole body</tissue>
    </source>
</reference>
<evidence type="ECO:0000313" key="9">
    <source>
        <dbReference type="EMBL" id="PXF43072.1"/>
    </source>
</evidence>
<protein>
    <recommendedName>
        <fullName evidence="8">C2H2-type domain-containing protein</fullName>
    </recommendedName>
</protein>
<evidence type="ECO:0000256" key="1">
    <source>
        <dbReference type="ARBA" id="ARBA00004123"/>
    </source>
</evidence>
<keyword evidence="6" id="KW-0539">Nucleus</keyword>
<comment type="caution">
    <text evidence="9">The sequence shown here is derived from an EMBL/GenBank/DDBJ whole genome shotgun (WGS) entry which is preliminary data.</text>
</comment>
<evidence type="ECO:0000313" key="10">
    <source>
        <dbReference type="Proteomes" id="UP000247409"/>
    </source>
</evidence>
<proteinExistence type="predicted"/>